<dbReference type="CDD" id="cd09511">
    <property type="entry name" value="SAM_CNK1_2_3-suppressor"/>
    <property type="match status" value="1"/>
</dbReference>
<feature type="domain" description="SAM" evidence="5">
    <location>
        <begin position="9"/>
        <end position="74"/>
    </location>
</feature>
<feature type="compositionally biased region" description="Low complexity" evidence="3">
    <location>
        <begin position="1091"/>
        <end position="1100"/>
    </location>
</feature>
<feature type="region of interest" description="Disordered" evidence="3">
    <location>
        <begin position="1086"/>
        <end position="1118"/>
    </location>
</feature>
<dbReference type="InterPro" id="IPR013761">
    <property type="entry name" value="SAM/pointed_sf"/>
</dbReference>
<feature type="compositionally biased region" description="Polar residues" evidence="3">
    <location>
        <begin position="1487"/>
        <end position="1500"/>
    </location>
</feature>
<evidence type="ECO:0000256" key="3">
    <source>
        <dbReference type="SAM" id="MobiDB-lite"/>
    </source>
</evidence>
<name>A0ABD2WUE0_9HYME</name>
<dbReference type="CDD" id="cd06748">
    <property type="entry name" value="PDZ_CNK1_2_3-like"/>
    <property type="match status" value="1"/>
</dbReference>
<dbReference type="SUPFAM" id="SSF50729">
    <property type="entry name" value="PH domain-like"/>
    <property type="match status" value="1"/>
</dbReference>
<feature type="compositionally biased region" description="Basic and acidic residues" evidence="3">
    <location>
        <begin position="520"/>
        <end position="545"/>
    </location>
</feature>
<dbReference type="Gene3D" id="2.30.29.30">
    <property type="entry name" value="Pleckstrin-homology domain (PH domain)/Phosphotyrosine-binding domain (PTB)"/>
    <property type="match status" value="1"/>
</dbReference>
<dbReference type="InterPro" id="IPR011993">
    <property type="entry name" value="PH-like_dom_sf"/>
</dbReference>
<feature type="compositionally biased region" description="Pro residues" evidence="3">
    <location>
        <begin position="1795"/>
        <end position="1814"/>
    </location>
</feature>
<sequence length="1846" mass="206762">MAYVNVAEWKNIEVCEWLKGLENSVLPYVHSFMNNKVNGQQLLNLRTEDLEQLGVFKIGHQEIILEAVEYLRNFHYELDRENLQLLAMRLSCTAHSLYNELAPLSDSNEPVSTQTLSDVVAIIVTVKPLIRWLDRPPFSGQLDYNDKKHELLKLSLEMATCAQRDRFAEKPIEEIRTTCGQMAKLADYIIQDVADPMILQPSSLDLATLKKRPGDDLGFSIIPSFHGAHQIAEIKFGSAAHQCAKMEEGDEIVQVNYQTVVGWERKNVLDQFRESPSDVILTLKRRPKHTKVYGQIYIKPYRLPSNKKAPYAARWQNNLPSPRPELLTIPDFTLPLHRAVPKAAAAPKPVSILDTMTTDESSDESSESEATPTSVRLYSTKPRNPVQRRATFAGALPTVKSSAEIEEFWKELKREHSTSFQFRNKAASCAQDLDSVSAAMTLARPQTCLGIEQRAASDKSVARLLHDAPRKVQFQEGQQRLKPRPASFKKQQATDPVLSGISQSQSVNLERAAASNDESPEPRDDIVLSEKESGRIEDGSDDRRRASPAATSSVPNSSSKERGRLDKSHSTPAYDLTESDDDFLERKFEAALDEHHKQQLQQRSRNDSSPGSHASSFNKSDSRVFDSTDDLEEFDKVISPSPAKEQLEHSIKTRGVGNVARKIIDIEKNLQNIIHDKSPEKVSNCKSSEKPNVVSELSKINIDIKINDADLNDDLDEPCDDSGNITSDLESDEDTYQSKLVGKSRSGSKSIDSNLDTSQMNQNRSSIDIEKTFDIQYSFNDGTSQEMENMDCANRKEEKVVEIELKVNDKPLDKCPNQWNVSKVTIENVRVGAEFNKTIGTESIDKNCSISPTSFLPLGRPETPKREVTTRPEVRPRLTPPEPPPRKFINIKPATHSNTNNSPPSPLHVVSSFKPRDPQVGPHFMEKPRVPERPSVRRELKKINPPCEVYPRDEKGTLASRVMGECFETSSPTFVDKSRDASEETNCSFLPSSPFDEPHAYMQIPELSPSDSAMRHHHAPPPSSQSSSLNRQHQHKREHSSPSADTADGACHSRQSSSTSAQDNELRSPDKERSVVNKAMMVARSIGLHGNSSKFSNSPRSSRKRTSPLAKQRNVAAKDVSPGELEDWLTYRSRGAGGAWARAWFILKGSSLYRFRAQNSTKADCLIALAGFTSAQAAEIKSRKYAFKVYYTGTMFYFAADTEDSLNAWLDAIKRATLGTERTSGIFTETDESDSEHKSKPKSTSDAKAFAEKTFGSLKKFGKKDSSSKEQDVGGASLDRKYLKFLGGKSQNVPVPTAQFRSYRRVLPNSPAAPTKPVEKYSSPDLQMTIAGSTFYGLNSSQSTTDVPGSSQDMGDYRRTTERVRSNRNRRPDELQGFITLEAFMLARQEEECQRVANNINSNNSSEPNHFTPLNNDHVHFQHRNIANSANVVQNNGMIYGSPRNVINGMPSVPTSSTIEHHSSNRSFDSESRNNSHRANEVIGPRTSRQSNELNSSQPGRPNDKDLQQQKLLQNRTNQEQDVQHRQAQQSNAINGNEINFSTLDYGERLKPQAWLRAPDSNSVDPNFQHDPRKVFRNKAHMTSSSGNLAYQTCTESLHRVKRESPIARNGSFNLADRRHRDHVHPERNWTESLKASDKKSFKCQPTACSIPPFNQEGLKHNMEHQNKSLERKGNKSLRNLFGNKNSQKSSSFDMPHDQQKTLLGSPRLHRAIFGDKNARQRQNSFSGNQSHGDAYVNQSPGTYENYNFCRTPNLNVGDVNSHGEWLSEAPTNQPPKCMVAGVALCQIRQNPRHPSTPPTLPYIPPPTSPPPDYPGLQYPPIFEPGTYSLADASILRHRGSKNSQN</sequence>
<dbReference type="Proteomes" id="UP001627154">
    <property type="component" value="Unassembled WGS sequence"/>
</dbReference>
<dbReference type="InterPro" id="IPR001478">
    <property type="entry name" value="PDZ"/>
</dbReference>
<dbReference type="FunFam" id="2.30.42.10:FF:000060">
    <property type="entry name" value="Connector enhancer of kinase suppressor of Ras 2"/>
    <property type="match status" value="1"/>
</dbReference>
<evidence type="ECO:0000259" key="4">
    <source>
        <dbReference type="PROSITE" id="PS50003"/>
    </source>
</evidence>
<feature type="region of interest" description="Disordered" evidence="3">
    <location>
        <begin position="1340"/>
        <end position="1369"/>
    </location>
</feature>
<feature type="compositionally biased region" description="Polar residues" evidence="3">
    <location>
        <begin position="1515"/>
        <end position="1536"/>
    </location>
</feature>
<dbReference type="SMART" id="SM00454">
    <property type="entry name" value="SAM"/>
    <property type="match status" value="1"/>
</dbReference>
<feature type="compositionally biased region" description="Polar residues" evidence="3">
    <location>
        <begin position="489"/>
        <end position="508"/>
    </location>
</feature>
<feature type="region of interest" description="Disordered" evidence="3">
    <location>
        <begin position="854"/>
        <end position="935"/>
    </location>
</feature>
<gene>
    <name evidence="8" type="ORF">TKK_009780</name>
</gene>
<dbReference type="PROSITE" id="PS51290">
    <property type="entry name" value="CRIC"/>
    <property type="match status" value="1"/>
</dbReference>
<feature type="compositionally biased region" description="Polar residues" evidence="3">
    <location>
        <begin position="1053"/>
        <end position="1063"/>
    </location>
</feature>
<feature type="compositionally biased region" description="Basic and acidic residues" evidence="3">
    <location>
        <begin position="1235"/>
        <end position="1247"/>
    </location>
</feature>
<reference evidence="8 9" key="1">
    <citation type="journal article" date="2024" name="bioRxiv">
        <title>A reference genome for Trichogramma kaykai: A tiny desert-dwelling parasitoid wasp with competing sex-ratio distorters.</title>
        <authorList>
            <person name="Culotta J."/>
            <person name="Lindsey A.R."/>
        </authorList>
    </citation>
    <scope>NUCLEOTIDE SEQUENCE [LARGE SCALE GENOMIC DNA]</scope>
    <source>
        <strain evidence="8 9">KSX58</strain>
    </source>
</reference>
<organism evidence="8 9">
    <name type="scientific">Trichogramma kaykai</name>
    <dbReference type="NCBI Taxonomy" id="54128"/>
    <lineage>
        <taxon>Eukaryota</taxon>
        <taxon>Metazoa</taxon>
        <taxon>Ecdysozoa</taxon>
        <taxon>Arthropoda</taxon>
        <taxon>Hexapoda</taxon>
        <taxon>Insecta</taxon>
        <taxon>Pterygota</taxon>
        <taxon>Neoptera</taxon>
        <taxon>Endopterygota</taxon>
        <taxon>Hymenoptera</taxon>
        <taxon>Apocrita</taxon>
        <taxon>Proctotrupomorpha</taxon>
        <taxon>Chalcidoidea</taxon>
        <taxon>Trichogrammatidae</taxon>
        <taxon>Trichogramma</taxon>
    </lineage>
</organism>
<dbReference type="PANTHER" id="PTHR12844">
    <property type="entry name" value="CONNECTOR ENCHANCER OF KINASE SUPPRESSOR OF RAS"/>
    <property type="match status" value="1"/>
</dbReference>
<keyword evidence="9" id="KW-1185">Reference proteome</keyword>
<feature type="compositionally biased region" description="Basic and acidic residues" evidence="3">
    <location>
        <begin position="1355"/>
        <end position="1369"/>
    </location>
</feature>
<dbReference type="SMART" id="SM00228">
    <property type="entry name" value="PDZ"/>
    <property type="match status" value="1"/>
</dbReference>
<feature type="compositionally biased region" description="Polar residues" evidence="3">
    <location>
        <begin position="1340"/>
        <end position="1353"/>
    </location>
</feature>
<feature type="domain" description="PDZ" evidence="6">
    <location>
        <begin position="206"/>
        <end position="287"/>
    </location>
</feature>
<evidence type="ECO:0008006" key="10">
    <source>
        <dbReference type="Google" id="ProtNLM"/>
    </source>
</evidence>
<feature type="compositionally biased region" description="Low complexity" evidence="3">
    <location>
        <begin position="350"/>
        <end position="359"/>
    </location>
</feature>
<evidence type="ECO:0000313" key="9">
    <source>
        <dbReference type="Proteomes" id="UP001627154"/>
    </source>
</evidence>
<feature type="compositionally biased region" description="Polar residues" evidence="3">
    <location>
        <begin position="599"/>
        <end position="619"/>
    </location>
</feature>
<evidence type="ECO:0000259" key="5">
    <source>
        <dbReference type="PROSITE" id="PS50105"/>
    </source>
</evidence>
<dbReference type="InterPro" id="IPR001849">
    <property type="entry name" value="PH_domain"/>
</dbReference>
<feature type="compositionally biased region" description="Polar residues" evidence="3">
    <location>
        <begin position="745"/>
        <end position="764"/>
    </location>
</feature>
<dbReference type="Pfam" id="PF10534">
    <property type="entry name" value="CRIC_ras_sig"/>
    <property type="match status" value="1"/>
</dbReference>
<dbReference type="PROSITE" id="PS50106">
    <property type="entry name" value="PDZ"/>
    <property type="match status" value="1"/>
</dbReference>
<evidence type="ECO:0000313" key="8">
    <source>
        <dbReference type="EMBL" id="KAL3396183.1"/>
    </source>
</evidence>
<dbReference type="SUPFAM" id="SSF50156">
    <property type="entry name" value="PDZ domain-like"/>
    <property type="match status" value="1"/>
</dbReference>
<dbReference type="PROSITE" id="PS50105">
    <property type="entry name" value="SAM_DOMAIN"/>
    <property type="match status" value="1"/>
</dbReference>
<feature type="region of interest" description="Disordered" evidence="3">
    <location>
        <begin position="475"/>
        <end position="580"/>
    </location>
</feature>
<feature type="region of interest" description="Disordered" evidence="3">
    <location>
        <begin position="1672"/>
        <end position="1701"/>
    </location>
</feature>
<feature type="region of interest" description="Disordered" evidence="3">
    <location>
        <begin position="1227"/>
        <end position="1247"/>
    </location>
</feature>
<dbReference type="Pfam" id="PF00169">
    <property type="entry name" value="PH"/>
    <property type="match status" value="1"/>
</dbReference>
<dbReference type="Gene3D" id="2.30.42.10">
    <property type="match status" value="1"/>
</dbReference>
<dbReference type="InterPro" id="IPR051566">
    <property type="entry name" value="CNKSR"/>
</dbReference>
<dbReference type="EMBL" id="JBJJXI010000073">
    <property type="protein sequence ID" value="KAL3396183.1"/>
    <property type="molecule type" value="Genomic_DNA"/>
</dbReference>
<proteinExistence type="inferred from homology"/>
<dbReference type="InterPro" id="IPR001660">
    <property type="entry name" value="SAM"/>
</dbReference>
<dbReference type="SMART" id="SM00233">
    <property type="entry name" value="PH"/>
    <property type="match status" value="1"/>
</dbReference>
<dbReference type="InterPro" id="IPR017874">
    <property type="entry name" value="CRIC_domain"/>
</dbReference>
<feature type="compositionally biased region" description="Basic and acidic residues" evidence="3">
    <location>
        <begin position="924"/>
        <end position="935"/>
    </location>
</feature>
<evidence type="ECO:0000259" key="7">
    <source>
        <dbReference type="PROSITE" id="PS51290"/>
    </source>
</evidence>
<comment type="similarity">
    <text evidence="1">Belongs to the CNKSR family.</text>
</comment>
<keyword evidence="2" id="KW-0597">Phosphoprotein</keyword>
<feature type="compositionally biased region" description="Polar residues" evidence="3">
    <location>
        <begin position="549"/>
        <end position="558"/>
    </location>
</feature>
<comment type="caution">
    <text evidence="8">The sequence shown here is derived from an EMBL/GenBank/DDBJ whole genome shotgun (WGS) entry which is preliminary data.</text>
</comment>
<feature type="domain" description="CRIC" evidence="7">
    <location>
        <begin position="82"/>
        <end position="169"/>
    </location>
</feature>
<evidence type="ECO:0000256" key="1">
    <source>
        <dbReference type="ARBA" id="ARBA00009498"/>
    </source>
</evidence>
<feature type="region of interest" description="Disordered" evidence="3">
    <location>
        <begin position="710"/>
        <end position="764"/>
    </location>
</feature>
<feature type="region of interest" description="Disordered" evidence="3">
    <location>
        <begin position="594"/>
        <end position="625"/>
    </location>
</feature>
<feature type="domain" description="PH" evidence="4">
    <location>
        <begin position="1122"/>
        <end position="1218"/>
    </location>
</feature>
<feature type="region of interest" description="Disordered" evidence="3">
    <location>
        <begin position="1790"/>
        <end position="1821"/>
    </location>
</feature>
<evidence type="ECO:0000256" key="2">
    <source>
        <dbReference type="ARBA" id="ARBA00022553"/>
    </source>
</evidence>
<feature type="compositionally biased region" description="Polar residues" evidence="3">
    <location>
        <begin position="1683"/>
        <end position="1693"/>
    </location>
</feature>
<feature type="region of interest" description="Disordered" evidence="3">
    <location>
        <begin position="1449"/>
        <end position="1536"/>
    </location>
</feature>
<dbReference type="Gene3D" id="1.10.150.50">
    <property type="entry name" value="Transcription Factor, Ets-1"/>
    <property type="match status" value="1"/>
</dbReference>
<feature type="compositionally biased region" description="Basic and acidic residues" evidence="3">
    <location>
        <begin position="862"/>
        <end position="876"/>
    </location>
</feature>
<feature type="region of interest" description="Disordered" evidence="3">
    <location>
        <begin position="971"/>
        <end position="1074"/>
    </location>
</feature>
<feature type="compositionally biased region" description="Basic and acidic residues" evidence="3">
    <location>
        <begin position="559"/>
        <end position="569"/>
    </location>
</feature>
<dbReference type="InterPro" id="IPR049628">
    <property type="entry name" value="CNK1-3_SAM"/>
</dbReference>
<evidence type="ECO:0000259" key="6">
    <source>
        <dbReference type="PROSITE" id="PS50106"/>
    </source>
</evidence>
<dbReference type="Pfam" id="PF00536">
    <property type="entry name" value="SAM_1"/>
    <property type="match status" value="1"/>
</dbReference>
<feature type="compositionally biased region" description="Basic and acidic residues" evidence="3">
    <location>
        <begin position="1064"/>
        <end position="1074"/>
    </location>
</feature>
<feature type="compositionally biased region" description="Basic and acidic residues" evidence="3">
    <location>
        <begin position="1459"/>
        <end position="1480"/>
    </location>
</feature>
<dbReference type="PROSITE" id="PS50003">
    <property type="entry name" value="PH_DOMAIN"/>
    <property type="match status" value="1"/>
</dbReference>
<dbReference type="SUPFAM" id="SSF47769">
    <property type="entry name" value="SAM/Pointed domain"/>
    <property type="match status" value="1"/>
</dbReference>
<accession>A0ABD2WUE0</accession>
<feature type="compositionally biased region" description="Acidic residues" evidence="3">
    <location>
        <begin position="710"/>
        <end position="720"/>
    </location>
</feature>
<feature type="region of interest" description="Disordered" evidence="3">
    <location>
        <begin position="350"/>
        <end position="378"/>
    </location>
</feature>
<dbReference type="PANTHER" id="PTHR12844:SF42">
    <property type="entry name" value="CONNECTOR ENHANCER OF KSR PROTEIN CNK"/>
    <property type="match status" value="1"/>
</dbReference>
<dbReference type="InterPro" id="IPR036034">
    <property type="entry name" value="PDZ_sf"/>
</dbReference>
<protein>
    <recommendedName>
        <fullName evidence="10">Connector enhancer of kinase suppressor of ras 2</fullName>
    </recommendedName>
</protein>